<sequence>RTPQFPQSMPVGTYEERPLHDLTEKPLGGGSSTGGPSALDLTKLNTGPIKSVDSPLDLTVKTKKRRVDDRESAEYDRMLSAAKRQKLETGNPRPSMQCQKSVVTISDNSHNPIWLSSPSPRAPECYDHR</sequence>
<reference evidence="2" key="1">
    <citation type="submission" date="2014-12" db="EMBL/GenBank/DDBJ databases">
        <title>Insight into the proteome of Arion vulgaris.</title>
        <authorList>
            <person name="Aradska J."/>
            <person name="Bulat T."/>
            <person name="Smidak R."/>
            <person name="Sarate P."/>
            <person name="Gangsoo J."/>
            <person name="Sialana F."/>
            <person name="Bilban M."/>
            <person name="Lubec G."/>
        </authorList>
    </citation>
    <scope>NUCLEOTIDE SEQUENCE</scope>
    <source>
        <tissue evidence="2">Skin</tissue>
    </source>
</reference>
<evidence type="ECO:0000313" key="2">
    <source>
        <dbReference type="EMBL" id="CEK97784.1"/>
    </source>
</evidence>
<accession>A0A0B7BX32</accession>
<dbReference type="EMBL" id="HACG01050919">
    <property type="protein sequence ID" value="CEK97784.1"/>
    <property type="molecule type" value="Transcribed_RNA"/>
</dbReference>
<name>A0A0B7BX32_9EUPU</name>
<feature type="non-terminal residue" evidence="2">
    <location>
        <position position="129"/>
    </location>
</feature>
<feature type="compositionally biased region" description="Polar residues" evidence="1">
    <location>
        <begin position="109"/>
        <end position="119"/>
    </location>
</feature>
<gene>
    <name evidence="2" type="primary">ORF216900</name>
</gene>
<organism evidence="2">
    <name type="scientific">Arion vulgaris</name>
    <dbReference type="NCBI Taxonomy" id="1028688"/>
    <lineage>
        <taxon>Eukaryota</taxon>
        <taxon>Metazoa</taxon>
        <taxon>Spiralia</taxon>
        <taxon>Lophotrochozoa</taxon>
        <taxon>Mollusca</taxon>
        <taxon>Gastropoda</taxon>
        <taxon>Heterobranchia</taxon>
        <taxon>Euthyneura</taxon>
        <taxon>Panpulmonata</taxon>
        <taxon>Eupulmonata</taxon>
        <taxon>Stylommatophora</taxon>
        <taxon>Helicina</taxon>
        <taxon>Arionoidea</taxon>
        <taxon>Arionidae</taxon>
        <taxon>Arion</taxon>
    </lineage>
</organism>
<evidence type="ECO:0000256" key="1">
    <source>
        <dbReference type="SAM" id="MobiDB-lite"/>
    </source>
</evidence>
<protein>
    <submittedName>
        <fullName evidence="2">Uncharacterized protein</fullName>
    </submittedName>
</protein>
<dbReference type="AlphaFoldDB" id="A0A0B7BX32"/>
<feature type="non-terminal residue" evidence="2">
    <location>
        <position position="1"/>
    </location>
</feature>
<feature type="region of interest" description="Disordered" evidence="1">
    <location>
        <begin position="109"/>
        <end position="129"/>
    </location>
</feature>
<proteinExistence type="predicted"/>
<feature type="compositionally biased region" description="Basic and acidic residues" evidence="1">
    <location>
        <begin position="14"/>
        <end position="24"/>
    </location>
</feature>
<feature type="region of interest" description="Disordered" evidence="1">
    <location>
        <begin position="1"/>
        <end position="51"/>
    </location>
</feature>